<reference evidence="4" key="1">
    <citation type="submission" date="2023-08" db="EMBL/GenBank/DDBJ databases">
        <title>Reintroducing virulent viruses to syntetic microbiomes.</title>
        <authorList>
            <person name="Wilde J."/>
            <person name="Boyes R."/>
            <person name="Robinson A.V."/>
            <person name="Daisley B.A."/>
            <person name="Allen-Vercoe E."/>
        </authorList>
    </citation>
    <scope>NUCLEOTIDE SEQUENCE</scope>
    <source>
        <strain evidence="4">225I_12FAA</strain>
    </source>
</reference>
<feature type="repeat" description="TPR" evidence="3">
    <location>
        <begin position="145"/>
        <end position="178"/>
    </location>
</feature>
<gene>
    <name evidence="4" type="ORF">RO785_25840</name>
</gene>
<dbReference type="SMART" id="SM00028">
    <property type="entry name" value="TPR"/>
    <property type="match status" value="2"/>
</dbReference>
<feature type="repeat" description="TPR" evidence="3">
    <location>
        <begin position="105"/>
        <end position="138"/>
    </location>
</feature>
<name>A0AAW8VNB0_9BACE</name>
<proteinExistence type="predicted"/>
<evidence type="ECO:0000256" key="1">
    <source>
        <dbReference type="ARBA" id="ARBA00022737"/>
    </source>
</evidence>
<dbReference type="RefSeq" id="WP_313753504.1">
    <property type="nucleotide sequence ID" value="NZ_JAVSNH010000002.1"/>
</dbReference>
<keyword evidence="2 3" id="KW-0802">TPR repeat</keyword>
<keyword evidence="1" id="KW-0677">Repeat</keyword>
<dbReference type="PROSITE" id="PS50005">
    <property type="entry name" value="TPR"/>
    <property type="match status" value="2"/>
</dbReference>
<organism evidence="4 5">
    <name type="scientific">Bacteroides cellulosilyticus</name>
    <dbReference type="NCBI Taxonomy" id="246787"/>
    <lineage>
        <taxon>Bacteria</taxon>
        <taxon>Pseudomonadati</taxon>
        <taxon>Bacteroidota</taxon>
        <taxon>Bacteroidia</taxon>
        <taxon>Bacteroidales</taxon>
        <taxon>Bacteroidaceae</taxon>
        <taxon>Bacteroides</taxon>
    </lineage>
</organism>
<evidence type="ECO:0000313" key="4">
    <source>
        <dbReference type="EMBL" id="MDT4514392.1"/>
    </source>
</evidence>
<dbReference type="PROSITE" id="PS51257">
    <property type="entry name" value="PROKAR_LIPOPROTEIN"/>
    <property type="match status" value="1"/>
</dbReference>
<dbReference type="InterPro" id="IPR019734">
    <property type="entry name" value="TPR_rpt"/>
</dbReference>
<evidence type="ECO:0000256" key="3">
    <source>
        <dbReference type="PROSITE-ProRule" id="PRU00339"/>
    </source>
</evidence>
<protein>
    <submittedName>
        <fullName evidence="4">Tetratricopeptide repeat protein</fullName>
    </submittedName>
</protein>
<dbReference type="PANTHER" id="PTHR45641:SF19">
    <property type="entry name" value="NEPHROCYSTIN-3"/>
    <property type="match status" value="1"/>
</dbReference>
<dbReference type="InterPro" id="IPR011990">
    <property type="entry name" value="TPR-like_helical_dom_sf"/>
</dbReference>
<accession>A0AAW8VNB0</accession>
<dbReference type="Proteomes" id="UP001266995">
    <property type="component" value="Unassembled WGS sequence"/>
</dbReference>
<dbReference type="SUPFAM" id="SSF48452">
    <property type="entry name" value="TPR-like"/>
    <property type="match status" value="1"/>
</dbReference>
<evidence type="ECO:0000256" key="2">
    <source>
        <dbReference type="ARBA" id="ARBA00022803"/>
    </source>
</evidence>
<dbReference type="AlphaFoldDB" id="A0AAW8VNB0"/>
<dbReference type="EMBL" id="JAVSNH010000002">
    <property type="protein sequence ID" value="MDT4514392.1"/>
    <property type="molecule type" value="Genomic_DNA"/>
</dbReference>
<evidence type="ECO:0000313" key="5">
    <source>
        <dbReference type="Proteomes" id="UP001266995"/>
    </source>
</evidence>
<dbReference type="PANTHER" id="PTHR45641">
    <property type="entry name" value="TETRATRICOPEPTIDE REPEAT PROTEIN (AFU_ORTHOLOGUE AFUA_6G03870)"/>
    <property type="match status" value="1"/>
</dbReference>
<comment type="caution">
    <text evidence="4">The sequence shown here is derived from an EMBL/GenBank/DDBJ whole genome shotgun (WGS) entry which is preliminary data.</text>
</comment>
<dbReference type="Gene3D" id="1.25.40.10">
    <property type="entry name" value="Tetratricopeptide repeat domain"/>
    <property type="match status" value="1"/>
</dbReference>
<sequence length="258" mass="29227">MKKLLPAFLFFISFTILLGACRRGSHAVSSILLLADSLMQSHPDSSLQLLEAIPAPQKMGKTDRAWYALLLTQAKYKNYVSLENDSLIQVAVDYFEKNSDRERLAKSYFYSGCVHREQEDISTAINLYLKSLRTMPQGGDSAFLSMVYNDLGDCYTDQNMEETARNMYRQAYAINVNNHDTLRAFHNLSGIGGTFLLELQFDSALIYYQQALEMVLLLDYPVLLGVIYKNLSGVYNEQGEYGQANDCISRAIPYLLDI</sequence>